<dbReference type="PANTHER" id="PTHR23426:SF65">
    <property type="entry name" value="FERREDOXIN-2, MITOCHONDRIAL"/>
    <property type="match status" value="1"/>
</dbReference>
<reference evidence="8 9" key="1">
    <citation type="submission" date="2020-08" db="EMBL/GenBank/DDBJ databases">
        <title>Sequencing the genomes of 1000 actinobacteria strains.</title>
        <authorList>
            <person name="Klenk H.-P."/>
        </authorList>
    </citation>
    <scope>NUCLEOTIDE SEQUENCE [LARGE SCALE GENOMIC DNA]</scope>
    <source>
        <strain evidence="8 9">DSM 105498</strain>
    </source>
</reference>
<keyword evidence="2" id="KW-0001">2Fe-2S</keyword>
<comment type="similarity">
    <text evidence="1">Belongs to the adrenodoxin/putidaredoxin family.</text>
</comment>
<dbReference type="GO" id="GO:0051537">
    <property type="term" value="F:2 iron, 2 sulfur cluster binding"/>
    <property type="evidence" value="ECO:0007669"/>
    <property type="project" value="UniProtKB-KW"/>
</dbReference>
<evidence type="ECO:0000259" key="7">
    <source>
        <dbReference type="PROSITE" id="PS51085"/>
    </source>
</evidence>
<gene>
    <name evidence="8" type="ORF">FHU40_004018</name>
</gene>
<evidence type="ECO:0000256" key="4">
    <source>
        <dbReference type="ARBA" id="ARBA00023004"/>
    </source>
</evidence>
<dbReference type="InterPro" id="IPR001055">
    <property type="entry name" value="Adrenodoxin-like"/>
</dbReference>
<dbReference type="PANTHER" id="PTHR23426">
    <property type="entry name" value="FERREDOXIN/ADRENODOXIN"/>
    <property type="match status" value="1"/>
</dbReference>
<dbReference type="GO" id="GO:0140647">
    <property type="term" value="P:P450-containing electron transport chain"/>
    <property type="evidence" value="ECO:0007669"/>
    <property type="project" value="InterPro"/>
</dbReference>
<dbReference type="Pfam" id="PF00111">
    <property type="entry name" value="Fer2"/>
    <property type="match status" value="1"/>
</dbReference>
<dbReference type="GO" id="GO:0005829">
    <property type="term" value="C:cytosol"/>
    <property type="evidence" value="ECO:0007669"/>
    <property type="project" value="TreeGrafter"/>
</dbReference>
<dbReference type="InterPro" id="IPR036010">
    <property type="entry name" value="2Fe-2S_ferredoxin-like_sf"/>
</dbReference>
<organism evidence="8 9">
    <name type="scientific">Nocardioides soli</name>
    <dbReference type="NCBI Taxonomy" id="1036020"/>
    <lineage>
        <taxon>Bacteria</taxon>
        <taxon>Bacillati</taxon>
        <taxon>Actinomycetota</taxon>
        <taxon>Actinomycetes</taxon>
        <taxon>Propionibacteriales</taxon>
        <taxon>Nocardioidaceae</taxon>
        <taxon>Nocardioides</taxon>
    </lineage>
</organism>
<evidence type="ECO:0000256" key="1">
    <source>
        <dbReference type="ARBA" id="ARBA00010914"/>
    </source>
</evidence>
<dbReference type="PROSITE" id="PS51085">
    <property type="entry name" value="2FE2S_FER_2"/>
    <property type="match status" value="1"/>
</dbReference>
<dbReference type="Gene3D" id="3.10.20.30">
    <property type="match status" value="1"/>
</dbReference>
<keyword evidence="5" id="KW-0411">Iron-sulfur</keyword>
<comment type="caution">
    <text evidence="8">The sequence shown here is derived from an EMBL/GenBank/DDBJ whole genome shotgun (WGS) entry which is preliminary data.</text>
</comment>
<dbReference type="PRINTS" id="PR00355">
    <property type="entry name" value="ADRENODOXIN"/>
</dbReference>
<accession>A0A7W4VYM3</accession>
<evidence type="ECO:0000256" key="3">
    <source>
        <dbReference type="ARBA" id="ARBA00022723"/>
    </source>
</evidence>
<dbReference type="InterPro" id="IPR001041">
    <property type="entry name" value="2Fe-2S_ferredoxin-type"/>
</dbReference>
<keyword evidence="4" id="KW-0408">Iron</keyword>
<sequence>MATVSYVSHAGEETTVEVAPGTSIMRGALNNSVSGIYAECGGETMCATCHVYVDPASADAFPPVGEDEDEMLEATACDRESTSRLSCGLVITEAHDRIVVRMPECQR</sequence>
<dbReference type="InterPro" id="IPR012675">
    <property type="entry name" value="Beta-grasp_dom_sf"/>
</dbReference>
<evidence type="ECO:0000313" key="8">
    <source>
        <dbReference type="EMBL" id="MBB3044181.1"/>
    </source>
</evidence>
<dbReference type="AlphaFoldDB" id="A0A7W4VYM3"/>
<dbReference type="GO" id="GO:0046872">
    <property type="term" value="F:metal ion binding"/>
    <property type="evidence" value="ECO:0007669"/>
    <property type="project" value="UniProtKB-KW"/>
</dbReference>
<dbReference type="SUPFAM" id="SSF54292">
    <property type="entry name" value="2Fe-2S ferredoxin-like"/>
    <property type="match status" value="1"/>
</dbReference>
<proteinExistence type="inferred from homology"/>
<feature type="domain" description="2Fe-2S ferredoxin-type" evidence="7">
    <location>
        <begin position="2"/>
        <end position="106"/>
    </location>
</feature>
<evidence type="ECO:0000313" key="9">
    <source>
        <dbReference type="Proteomes" id="UP000589626"/>
    </source>
</evidence>
<dbReference type="EMBL" id="JACHWR010000003">
    <property type="protein sequence ID" value="MBB3044181.1"/>
    <property type="molecule type" value="Genomic_DNA"/>
</dbReference>
<keyword evidence="9" id="KW-1185">Reference proteome</keyword>
<dbReference type="Proteomes" id="UP000589626">
    <property type="component" value="Unassembled WGS sequence"/>
</dbReference>
<dbReference type="RefSeq" id="WP_183594079.1">
    <property type="nucleotide sequence ID" value="NZ_JACHWR010000003.1"/>
</dbReference>
<evidence type="ECO:0000256" key="2">
    <source>
        <dbReference type="ARBA" id="ARBA00022714"/>
    </source>
</evidence>
<comment type="cofactor">
    <cofactor evidence="6">
        <name>[2Fe-2S] cluster</name>
        <dbReference type="ChEBI" id="CHEBI:190135"/>
    </cofactor>
</comment>
<evidence type="ECO:0000256" key="6">
    <source>
        <dbReference type="ARBA" id="ARBA00034078"/>
    </source>
</evidence>
<keyword evidence="3" id="KW-0479">Metal-binding</keyword>
<evidence type="ECO:0000256" key="5">
    <source>
        <dbReference type="ARBA" id="ARBA00023014"/>
    </source>
</evidence>
<protein>
    <submittedName>
        <fullName evidence="8">2Fe-2S ferredoxin</fullName>
    </submittedName>
</protein>
<name>A0A7W4VYM3_9ACTN</name>
<dbReference type="GO" id="GO:0009055">
    <property type="term" value="F:electron transfer activity"/>
    <property type="evidence" value="ECO:0007669"/>
    <property type="project" value="TreeGrafter"/>
</dbReference>
<dbReference type="CDD" id="cd00207">
    <property type="entry name" value="fer2"/>
    <property type="match status" value="1"/>
</dbReference>